<reference evidence="1 2" key="1">
    <citation type="journal article" date="2019" name="Commun. Biol.">
        <title>The bagworm genome reveals a unique fibroin gene that provides high tensile strength.</title>
        <authorList>
            <person name="Kono N."/>
            <person name="Nakamura H."/>
            <person name="Ohtoshi R."/>
            <person name="Tomita M."/>
            <person name="Numata K."/>
            <person name="Arakawa K."/>
        </authorList>
    </citation>
    <scope>NUCLEOTIDE SEQUENCE [LARGE SCALE GENOMIC DNA]</scope>
</reference>
<comment type="caution">
    <text evidence="1">The sequence shown here is derived from an EMBL/GenBank/DDBJ whole genome shotgun (WGS) entry which is preliminary data.</text>
</comment>
<dbReference type="EMBL" id="BGZK01002774">
    <property type="protein sequence ID" value="GBP96372.1"/>
    <property type="molecule type" value="Genomic_DNA"/>
</dbReference>
<sequence length="121" mass="12915">MGVVSLPGFGITLIAATFQARESIPAQGTYWPSLEQSQIPENGSLAYAEVGPPGRSPSFGWLTTPVGSPSDFRMIRIVSIDTVIREKVSARRVADSSDLLLVPSLFLIGHPPGFSVSLMTL</sequence>
<gene>
    <name evidence="1" type="ORF">EVAR_65702_1</name>
</gene>
<dbReference type="AlphaFoldDB" id="A0A4C2A987"/>
<proteinExistence type="predicted"/>
<organism evidence="1 2">
    <name type="scientific">Eumeta variegata</name>
    <name type="common">Bagworm moth</name>
    <name type="synonym">Eumeta japonica</name>
    <dbReference type="NCBI Taxonomy" id="151549"/>
    <lineage>
        <taxon>Eukaryota</taxon>
        <taxon>Metazoa</taxon>
        <taxon>Ecdysozoa</taxon>
        <taxon>Arthropoda</taxon>
        <taxon>Hexapoda</taxon>
        <taxon>Insecta</taxon>
        <taxon>Pterygota</taxon>
        <taxon>Neoptera</taxon>
        <taxon>Endopterygota</taxon>
        <taxon>Lepidoptera</taxon>
        <taxon>Glossata</taxon>
        <taxon>Ditrysia</taxon>
        <taxon>Tineoidea</taxon>
        <taxon>Psychidae</taxon>
        <taxon>Oiketicinae</taxon>
        <taxon>Eumeta</taxon>
    </lineage>
</organism>
<evidence type="ECO:0000313" key="2">
    <source>
        <dbReference type="Proteomes" id="UP000299102"/>
    </source>
</evidence>
<keyword evidence="2" id="KW-1185">Reference proteome</keyword>
<evidence type="ECO:0000313" key="1">
    <source>
        <dbReference type="EMBL" id="GBP96372.1"/>
    </source>
</evidence>
<protein>
    <submittedName>
        <fullName evidence="1">Uncharacterized protein</fullName>
    </submittedName>
</protein>
<accession>A0A4C2A987</accession>
<name>A0A4C2A987_EUMVA</name>
<dbReference type="Proteomes" id="UP000299102">
    <property type="component" value="Unassembled WGS sequence"/>
</dbReference>